<sequence>MKAINTALFLLAIVLVASSTSGVMAATKLRNAKYFQDTCLEVIYPGAPSCDEGECNTRCRSKYKGGVGHCIRTDCKCIYTCTIPSPAPSN</sequence>
<dbReference type="GO" id="GO:0031640">
    <property type="term" value="P:killing of cells of another organism"/>
    <property type="evidence" value="ECO:0007669"/>
    <property type="project" value="UniProtKB-KW"/>
</dbReference>
<dbReference type="PANTHER" id="PTHR33830">
    <property type="entry name" value="DEFENSIN-LIKE PROTEIN 184-RELATED"/>
    <property type="match status" value="1"/>
</dbReference>
<dbReference type="EnsemblPlants" id="LPERR02G28340.1">
    <property type="protein sequence ID" value="LPERR02G28340.1"/>
    <property type="gene ID" value="LPERR02G28340"/>
</dbReference>
<reference evidence="6" key="3">
    <citation type="submission" date="2015-04" db="UniProtKB">
        <authorList>
            <consortium name="EnsemblPlants"/>
        </authorList>
    </citation>
    <scope>IDENTIFICATION</scope>
</reference>
<keyword evidence="3" id="KW-0295">Fungicide</keyword>
<dbReference type="HOGENOM" id="CLU_184156_0_0_1"/>
<dbReference type="PANTHER" id="PTHR33830:SF3">
    <property type="entry name" value="DEFENSIN-LIKE PROTEIN 127-RELATED"/>
    <property type="match status" value="1"/>
</dbReference>
<dbReference type="Gramene" id="LPERR02G28340.1">
    <property type="protein sequence ID" value="LPERR02G28340.1"/>
    <property type="gene ID" value="LPERR02G28340"/>
</dbReference>
<reference evidence="7" key="2">
    <citation type="submission" date="2013-12" db="EMBL/GenBank/DDBJ databases">
        <authorList>
            <person name="Yu Y."/>
            <person name="Lee S."/>
            <person name="de Baynast K."/>
            <person name="Wissotski M."/>
            <person name="Liu L."/>
            <person name="Talag J."/>
            <person name="Goicoechea J."/>
            <person name="Angelova A."/>
            <person name="Jetty R."/>
            <person name="Kudrna D."/>
            <person name="Golser W."/>
            <person name="Rivera L."/>
            <person name="Zhang J."/>
            <person name="Wing R."/>
        </authorList>
    </citation>
    <scope>NUCLEOTIDE SEQUENCE</scope>
</reference>
<dbReference type="Pfam" id="PF07333">
    <property type="entry name" value="SLR1-BP"/>
    <property type="match status" value="1"/>
</dbReference>
<evidence type="ECO:0000313" key="7">
    <source>
        <dbReference type="Proteomes" id="UP000032180"/>
    </source>
</evidence>
<keyword evidence="7" id="KW-1185">Reference proteome</keyword>
<accession>A0A0D9VLQ4</accession>
<dbReference type="Proteomes" id="UP000032180">
    <property type="component" value="Chromosome 2"/>
</dbReference>
<dbReference type="InterPro" id="IPR010851">
    <property type="entry name" value="DEFL"/>
</dbReference>
<dbReference type="eggNOG" id="ENOG502R65B">
    <property type="taxonomic scope" value="Eukaryota"/>
</dbReference>
<protein>
    <recommendedName>
        <fullName evidence="8">Knottin scorpion toxin-like domain-containing protein</fullName>
    </recommendedName>
</protein>
<evidence type="ECO:0000256" key="1">
    <source>
        <dbReference type="ARBA" id="ARBA00006722"/>
    </source>
</evidence>
<keyword evidence="2" id="KW-0929">Antimicrobial</keyword>
<feature type="chain" id="PRO_5002347589" description="Knottin scorpion toxin-like domain-containing protein" evidence="5">
    <location>
        <begin position="26"/>
        <end position="90"/>
    </location>
</feature>
<dbReference type="GO" id="GO:0050832">
    <property type="term" value="P:defense response to fungus"/>
    <property type="evidence" value="ECO:0007669"/>
    <property type="project" value="UniProtKB-KW"/>
</dbReference>
<comment type="similarity">
    <text evidence="1">Belongs to the DEFL family.</text>
</comment>
<keyword evidence="4" id="KW-0611">Plant defense</keyword>
<keyword evidence="5" id="KW-0732">Signal</keyword>
<dbReference type="AlphaFoldDB" id="A0A0D9VLQ4"/>
<evidence type="ECO:0000256" key="4">
    <source>
        <dbReference type="ARBA" id="ARBA00022821"/>
    </source>
</evidence>
<evidence type="ECO:0000313" key="6">
    <source>
        <dbReference type="EnsemblPlants" id="LPERR02G28340.1"/>
    </source>
</evidence>
<feature type="signal peptide" evidence="5">
    <location>
        <begin position="1"/>
        <end position="25"/>
    </location>
</feature>
<evidence type="ECO:0000256" key="5">
    <source>
        <dbReference type="SAM" id="SignalP"/>
    </source>
</evidence>
<evidence type="ECO:0008006" key="8">
    <source>
        <dbReference type="Google" id="ProtNLM"/>
    </source>
</evidence>
<evidence type="ECO:0000256" key="3">
    <source>
        <dbReference type="ARBA" id="ARBA00022577"/>
    </source>
</evidence>
<name>A0A0D9VLQ4_9ORYZ</name>
<proteinExistence type="inferred from homology"/>
<evidence type="ECO:0000256" key="2">
    <source>
        <dbReference type="ARBA" id="ARBA00022529"/>
    </source>
</evidence>
<organism evidence="6 7">
    <name type="scientific">Leersia perrieri</name>
    <dbReference type="NCBI Taxonomy" id="77586"/>
    <lineage>
        <taxon>Eukaryota</taxon>
        <taxon>Viridiplantae</taxon>
        <taxon>Streptophyta</taxon>
        <taxon>Embryophyta</taxon>
        <taxon>Tracheophyta</taxon>
        <taxon>Spermatophyta</taxon>
        <taxon>Magnoliopsida</taxon>
        <taxon>Liliopsida</taxon>
        <taxon>Poales</taxon>
        <taxon>Poaceae</taxon>
        <taxon>BOP clade</taxon>
        <taxon>Oryzoideae</taxon>
        <taxon>Oryzeae</taxon>
        <taxon>Oryzinae</taxon>
        <taxon>Leersia</taxon>
    </lineage>
</organism>
<reference evidence="6 7" key="1">
    <citation type="submission" date="2012-08" db="EMBL/GenBank/DDBJ databases">
        <title>Oryza genome evolution.</title>
        <authorList>
            <person name="Wing R.A."/>
        </authorList>
    </citation>
    <scope>NUCLEOTIDE SEQUENCE</scope>
</reference>